<gene>
    <name evidence="1" type="ORF">QCA50_011084</name>
</gene>
<reference evidence="1 2" key="1">
    <citation type="submission" date="2022-09" db="EMBL/GenBank/DDBJ databases">
        <authorList>
            <person name="Palmer J.M."/>
        </authorList>
    </citation>
    <scope>NUCLEOTIDE SEQUENCE [LARGE SCALE GENOMIC DNA]</scope>
    <source>
        <strain evidence="1 2">DSM 7382</strain>
    </source>
</reference>
<evidence type="ECO:0000313" key="1">
    <source>
        <dbReference type="EMBL" id="KAK7685738.1"/>
    </source>
</evidence>
<keyword evidence="2" id="KW-1185">Reference proteome</keyword>
<name>A0AAW0FXF9_9APHY</name>
<dbReference type="EMBL" id="JASBNA010000019">
    <property type="protein sequence ID" value="KAK7685738.1"/>
    <property type="molecule type" value="Genomic_DNA"/>
</dbReference>
<accession>A0AAW0FXF9</accession>
<organism evidence="1 2">
    <name type="scientific">Cerrena zonata</name>
    <dbReference type="NCBI Taxonomy" id="2478898"/>
    <lineage>
        <taxon>Eukaryota</taxon>
        <taxon>Fungi</taxon>
        <taxon>Dikarya</taxon>
        <taxon>Basidiomycota</taxon>
        <taxon>Agaricomycotina</taxon>
        <taxon>Agaricomycetes</taxon>
        <taxon>Polyporales</taxon>
        <taxon>Cerrenaceae</taxon>
        <taxon>Cerrena</taxon>
    </lineage>
</organism>
<protein>
    <submittedName>
        <fullName evidence="1">Uncharacterized protein</fullName>
    </submittedName>
</protein>
<dbReference type="AlphaFoldDB" id="A0AAW0FXF9"/>
<dbReference type="Proteomes" id="UP001385951">
    <property type="component" value="Unassembled WGS sequence"/>
</dbReference>
<evidence type="ECO:0000313" key="2">
    <source>
        <dbReference type="Proteomes" id="UP001385951"/>
    </source>
</evidence>
<proteinExistence type="predicted"/>
<comment type="caution">
    <text evidence="1">The sequence shown here is derived from an EMBL/GenBank/DDBJ whole genome shotgun (WGS) entry which is preliminary data.</text>
</comment>
<sequence length="71" mass="8399">MNGDRLEVLELDLRRFTYCQHDLEPAQALDIPFNFFHRNPFLNYTPIDHWQESSKTMEQSSHAFLQAAVCD</sequence>